<accession>A0A8F3IMU8</accession>
<evidence type="ECO:0000313" key="2">
    <source>
        <dbReference type="Proteomes" id="UP000693687"/>
    </source>
</evidence>
<reference evidence="1" key="1">
    <citation type="submission" date="2021-03" db="EMBL/GenBank/DDBJ databases">
        <authorList>
            <person name="Ayuk M.A."/>
            <person name="Robinson C.J."/>
            <person name="Anderson W.A."/>
            <person name="Gugssa A."/>
            <person name="Somiranjan G."/>
            <person name="Allen-Mcfarlane R.F."/>
            <person name="Moore M."/>
            <person name="Davis A."/>
            <person name="Oduguwa K."/>
            <person name="Anike A.C."/>
            <person name="Hodgson K."/>
            <person name="Anozie O.M."/>
            <person name="Anyia G."/>
            <person name="Belai M.H."/>
            <person name="Britford J.S."/>
            <person name="Brown T.M."/>
            <person name="Bushrod L.M."/>
            <person name="Cason K.M."/>
            <person name="Clark A.S."/>
            <person name="Clay C.B."/>
            <person name="Dykes K.M."/>
            <person name="Gary T.D."/>
            <person name="Graham K.R."/>
            <person name="Green I.M."/>
            <person name="Hill I.C."/>
            <person name="Jarmon D.A."/>
            <person name="Mason C.D."/>
            <person name="Mongo I."/>
            <person name="Sims A.M."/>
            <person name="Tailey I.L."/>
            <person name="Tate L."/>
            <person name="Toingar J.A."/>
            <person name="Townsend M."/>
            <person name="Young J.A."/>
            <person name="Le K.B."/>
            <person name="Garlena R.A."/>
            <person name="Russell D.A."/>
            <person name="Jacobs-Sera D."/>
            <person name="Hatfull G.F."/>
        </authorList>
    </citation>
    <scope>NUCLEOTIDE SEQUENCE</scope>
</reference>
<dbReference type="Proteomes" id="UP000693687">
    <property type="component" value="Segment"/>
</dbReference>
<protein>
    <submittedName>
        <fullName evidence="1">Uncharacterized protein</fullName>
    </submittedName>
</protein>
<organism evidence="1 2">
    <name type="scientific">Mycobacterium phage Burton</name>
    <dbReference type="NCBI Taxonomy" id="2836019"/>
    <lineage>
        <taxon>Viruses</taxon>
        <taxon>Duplodnaviria</taxon>
        <taxon>Heunggongvirae</taxon>
        <taxon>Uroviricota</taxon>
        <taxon>Caudoviricetes</taxon>
        <taxon>Fromanvirus</taxon>
        <taxon>Fromanvirus museum</taxon>
    </lineage>
</organism>
<gene>
    <name evidence="1" type="primary">86</name>
    <name evidence="1" type="ORF">SEA_BURTON_86</name>
</gene>
<evidence type="ECO:0000313" key="1">
    <source>
        <dbReference type="EMBL" id="QWY81100.1"/>
    </source>
</evidence>
<dbReference type="EMBL" id="MW712732">
    <property type="protein sequence ID" value="QWY81100.1"/>
    <property type="molecule type" value="Genomic_DNA"/>
</dbReference>
<sequence>MSATDTLNPTQGLSFNLTDLHGYVTGTLYGDWGTTATSVFAMAARHDDPEDAKYRMAHIELGRKIADRSYGSEYTVKSWRWIDRDDFDRIVGMNEIRASFGWRAA</sequence>
<proteinExistence type="predicted"/>
<name>A0A8F3IMU8_9CAUD</name>